<dbReference type="Proteomes" id="UP000614272">
    <property type="component" value="Unassembled WGS sequence"/>
</dbReference>
<dbReference type="EMBL" id="BMGJ01000001">
    <property type="protein sequence ID" value="GGD50396.1"/>
    <property type="molecule type" value="Genomic_DNA"/>
</dbReference>
<keyword evidence="1" id="KW-0449">Lipoprotein</keyword>
<protein>
    <submittedName>
        <fullName evidence="1">Lipoprotein</fullName>
    </submittedName>
</protein>
<keyword evidence="2" id="KW-1185">Reference proteome</keyword>
<evidence type="ECO:0000313" key="2">
    <source>
        <dbReference type="Proteomes" id="UP000614272"/>
    </source>
</evidence>
<evidence type="ECO:0000313" key="1">
    <source>
        <dbReference type="EMBL" id="GGD50396.1"/>
    </source>
</evidence>
<comment type="caution">
    <text evidence="1">The sequence shown here is derived from an EMBL/GenBank/DDBJ whole genome shotgun (WGS) entry which is preliminary data.</text>
</comment>
<proteinExistence type="predicted"/>
<gene>
    <name evidence="1" type="ORF">GCM10011357_02900</name>
</gene>
<dbReference type="SUPFAM" id="SSF48208">
    <property type="entry name" value="Six-hairpin glycosidases"/>
    <property type="match status" value="1"/>
</dbReference>
<organism evidence="1 2">
    <name type="scientific">Lacimicrobium alkaliphilum</name>
    <dbReference type="NCBI Taxonomy" id="1526571"/>
    <lineage>
        <taxon>Bacteria</taxon>
        <taxon>Pseudomonadati</taxon>
        <taxon>Pseudomonadota</taxon>
        <taxon>Gammaproteobacteria</taxon>
        <taxon>Alteromonadales</taxon>
        <taxon>Alteromonadaceae</taxon>
        <taxon>Lacimicrobium</taxon>
    </lineage>
</organism>
<reference evidence="2" key="1">
    <citation type="journal article" date="2019" name="Int. J. Syst. Evol. Microbiol.">
        <title>The Global Catalogue of Microorganisms (GCM) 10K type strain sequencing project: providing services to taxonomists for standard genome sequencing and annotation.</title>
        <authorList>
            <consortium name="The Broad Institute Genomics Platform"/>
            <consortium name="The Broad Institute Genome Sequencing Center for Infectious Disease"/>
            <person name="Wu L."/>
            <person name="Ma J."/>
        </authorList>
    </citation>
    <scope>NUCLEOTIDE SEQUENCE [LARGE SCALE GENOMIC DNA]</scope>
    <source>
        <strain evidence="2">CGMCC 1.12923</strain>
    </source>
</reference>
<name>A0ABQ1QXR6_9ALTE</name>
<dbReference type="PROSITE" id="PS51257">
    <property type="entry name" value="PROKAR_LIPOPROTEIN"/>
    <property type="match status" value="1"/>
</dbReference>
<sequence>MKSITVISLILVLAAGCSETEQFSAISSEHWVSSAGLAEAVTTQPVLAFEVQEGRNLNTFYRQGPVAAHLSLTEGLDPRLIVAFPAGNSGVGIWFDSTSDIEWNWQQPLTPLSTEQAGQRYYGIQGQAIAVGGRLRITKVLLGSIRVLRDYHQQGEFPEVVDNAEVYAEDNQINWKRQRLDGQAGYGLSLKITEGSLERERASGDWILNPSEQNKLIFNIQAITSESPLTPLDNVLRSEVKGLDNAHLQALRFLSYEEKLLAGSWRFLTYFGRDTLLSLRLLMPVLSDDAIESALGSVFERMSPQGRVAHEEDIGEFALLRSVQQSQKPDDSPHYDYAMLDDDLMLLPILTEYLLDEQTGQQRREAFLKRRRTDGKSYGEILAANIEYLLSVTRPFYQQPRLSNLIGLADGHYAGNWRDSEEGLDGGRYPYDVNAALAPAALRAARRLHQSGLLTGHGESIQNLAELEDIARHWQQKVPPLFFVKMEPEQARQAVLQYSKKIGLPAPVIERDIPHEFAALALNTDGSPVPVIHSDTGFGLLFGQPDAHRLRQMLSNLTKDFPHGLYTPVGMLVANPVYASAETQERFGPGNYHGTVVWSWQQAMVLSGIERQLRRADLPESVRVKLRQAKDKLWLTVSVTEDLKTSELWSWSFADGRFQMKPFGQRKGDITESNPVQLWSTVYLAVRP</sequence>
<dbReference type="RefSeq" id="WP_099033598.1">
    <property type="nucleotide sequence ID" value="NZ_BMGJ01000001.1"/>
</dbReference>
<accession>A0ABQ1QXR6</accession>
<dbReference type="InterPro" id="IPR008928">
    <property type="entry name" value="6-hairpin_glycosidase_sf"/>
</dbReference>